<sequence>MNCKPISLITAMMVSLLPLLAVHAQDQTAATQLFTIHEDVVIPSRVVEYEKAAKNLADLMKQHTIAGMQYSAASGDDFTYIYISPVSNYAGLDAINAGFAELQDKIGKEAFDRNMNMFSGNYHSHRDYMVRLHPELSYKPEYGNQMNVGMDFRHWDFYHVYPGKEAQVAEIAKEWIELNKSMDIQQGYRLYMGDMGTDMPLVIVAHSAKNASDFYSNYEKNMKKMGYAGKKLMEKTMAITWKIERREGSMRPDLSYITQPVVTASDGN</sequence>
<reference evidence="2 3" key="1">
    <citation type="submission" date="2020-02" db="EMBL/GenBank/DDBJ databases">
        <title>Balneolaceae bacterium YR4-1, complete genome.</title>
        <authorList>
            <person name="Li Y."/>
            <person name="Wu S."/>
        </authorList>
    </citation>
    <scope>NUCLEOTIDE SEQUENCE [LARGE SCALE GENOMIC DNA]</scope>
    <source>
        <strain evidence="2 3">YR4-1</strain>
    </source>
</reference>
<dbReference type="AlphaFoldDB" id="A0A6M1T0X4"/>
<evidence type="ECO:0000313" key="2">
    <source>
        <dbReference type="EMBL" id="NGP77746.1"/>
    </source>
</evidence>
<evidence type="ECO:0000256" key="1">
    <source>
        <dbReference type="SAM" id="SignalP"/>
    </source>
</evidence>
<keyword evidence="1" id="KW-0732">Signal</keyword>
<feature type="chain" id="PRO_5026665250" evidence="1">
    <location>
        <begin position="25"/>
        <end position="268"/>
    </location>
</feature>
<comment type="caution">
    <text evidence="2">The sequence shown here is derived from an EMBL/GenBank/DDBJ whole genome shotgun (WGS) entry which is preliminary data.</text>
</comment>
<organism evidence="2 3">
    <name type="scientific">Halalkalibaculum roseum</name>
    <dbReference type="NCBI Taxonomy" id="2709311"/>
    <lineage>
        <taxon>Bacteria</taxon>
        <taxon>Pseudomonadati</taxon>
        <taxon>Balneolota</taxon>
        <taxon>Balneolia</taxon>
        <taxon>Balneolales</taxon>
        <taxon>Balneolaceae</taxon>
        <taxon>Halalkalibaculum</taxon>
    </lineage>
</organism>
<dbReference type="Proteomes" id="UP000473278">
    <property type="component" value="Unassembled WGS sequence"/>
</dbReference>
<gene>
    <name evidence="2" type="ORF">G3570_13950</name>
</gene>
<feature type="signal peptide" evidence="1">
    <location>
        <begin position="1"/>
        <end position="24"/>
    </location>
</feature>
<proteinExistence type="predicted"/>
<dbReference type="RefSeq" id="WP_165143404.1">
    <property type="nucleotide sequence ID" value="NZ_JAALLT010000004.1"/>
</dbReference>
<dbReference type="EMBL" id="JAALLT010000004">
    <property type="protein sequence ID" value="NGP77746.1"/>
    <property type="molecule type" value="Genomic_DNA"/>
</dbReference>
<keyword evidence="3" id="KW-1185">Reference proteome</keyword>
<name>A0A6M1T0X4_9BACT</name>
<protein>
    <submittedName>
        <fullName evidence="2">Uncharacterized protein</fullName>
    </submittedName>
</protein>
<evidence type="ECO:0000313" key="3">
    <source>
        <dbReference type="Proteomes" id="UP000473278"/>
    </source>
</evidence>
<accession>A0A6M1T0X4</accession>